<dbReference type="STRING" id="336983.ENSCANP00000038433"/>
<name>A0A2K5KBF3_COLAP</name>
<reference evidence="1" key="1">
    <citation type="submission" date="2025-08" db="UniProtKB">
        <authorList>
            <consortium name="Ensembl"/>
        </authorList>
    </citation>
    <scope>IDENTIFICATION</scope>
</reference>
<proteinExistence type="predicted"/>
<dbReference type="GO" id="GO:0005730">
    <property type="term" value="C:nucleolus"/>
    <property type="evidence" value="ECO:0007669"/>
    <property type="project" value="TreeGrafter"/>
</dbReference>
<dbReference type="Ensembl" id="ENSCANT00000061689.1">
    <property type="protein sequence ID" value="ENSCANP00000038433.1"/>
    <property type="gene ID" value="ENSCANG00000042889.1"/>
</dbReference>
<dbReference type="Proteomes" id="UP000233080">
    <property type="component" value="Unassembled WGS sequence"/>
</dbReference>
<dbReference type="AlphaFoldDB" id="A0A2K5KBF3"/>
<accession>A0A2K5KBF3</accession>
<dbReference type="OMA" id="STACNKR"/>
<sequence length="255" mass="28947">MTRWARVSTACNKRPLSITPWEDVKKGSFEGTSQNLPKCKHLEANRLSLKNDKHQGKHKNNKEKKEYLNKDVNAVMEYLRQNSQMVHNGQIIATDSKEVREEIAVALKKDNSGWEGRRLKRQMANTNAMVCFHCRKSHHGIADCLADLENQDTEHETTKCKAEVHPGLSEFLFATCFVCREMGSLSRSCPDNPKGLYADGGGCKLSGSVKQLKKDYRMDTVSCWAKGMSADYEELLDAPKLQKPKTEIPKVVNFW</sequence>
<keyword evidence="2" id="KW-1185">Reference proteome</keyword>
<reference evidence="1" key="2">
    <citation type="submission" date="2025-09" db="UniProtKB">
        <authorList>
            <consortium name="Ensembl"/>
        </authorList>
    </citation>
    <scope>IDENTIFICATION</scope>
</reference>
<dbReference type="PANTHER" id="PTHR46242">
    <property type="entry name" value="ZINC FINGER CCHC DOMAIN-CONTAINING PROTEIN 9 ZCCHC9"/>
    <property type="match status" value="1"/>
</dbReference>
<protein>
    <recommendedName>
        <fullName evidence="3">CCHC-type domain-containing protein</fullName>
    </recommendedName>
</protein>
<organism evidence="1 2">
    <name type="scientific">Colobus angolensis palliatus</name>
    <name type="common">Peters' Angolan colobus</name>
    <dbReference type="NCBI Taxonomy" id="336983"/>
    <lineage>
        <taxon>Eukaryota</taxon>
        <taxon>Metazoa</taxon>
        <taxon>Chordata</taxon>
        <taxon>Craniata</taxon>
        <taxon>Vertebrata</taxon>
        <taxon>Euteleostomi</taxon>
        <taxon>Mammalia</taxon>
        <taxon>Eutheria</taxon>
        <taxon>Euarchontoglires</taxon>
        <taxon>Primates</taxon>
        <taxon>Haplorrhini</taxon>
        <taxon>Catarrhini</taxon>
        <taxon>Cercopithecidae</taxon>
        <taxon>Colobinae</taxon>
        <taxon>Colobus</taxon>
    </lineage>
</organism>
<evidence type="ECO:0000313" key="1">
    <source>
        <dbReference type="Ensembl" id="ENSCANP00000038433.1"/>
    </source>
</evidence>
<dbReference type="Gene3D" id="4.10.60.10">
    <property type="entry name" value="Zinc finger, CCHC-type"/>
    <property type="match status" value="1"/>
</dbReference>
<dbReference type="PANTHER" id="PTHR46242:SF1">
    <property type="entry name" value="ZINC FINGER CCHC DOMAIN-CONTAINING PROTEIN 9"/>
    <property type="match status" value="1"/>
</dbReference>
<evidence type="ECO:0008006" key="3">
    <source>
        <dbReference type="Google" id="ProtNLM"/>
    </source>
</evidence>
<evidence type="ECO:0000313" key="2">
    <source>
        <dbReference type="Proteomes" id="UP000233080"/>
    </source>
</evidence>
<dbReference type="InterPro" id="IPR042246">
    <property type="entry name" value="ZCCHC9"/>
</dbReference>